<feature type="domain" description="Glycosyltransferase 61 catalytic" evidence="2">
    <location>
        <begin position="166"/>
        <end position="335"/>
    </location>
</feature>
<evidence type="ECO:0000313" key="4">
    <source>
        <dbReference type="Proteomes" id="UP000001542"/>
    </source>
</evidence>
<dbReference type="VEuPathDB" id="TrichDB:TVAG_476330"/>
<reference evidence="3" key="1">
    <citation type="submission" date="2006-10" db="EMBL/GenBank/DDBJ databases">
        <authorList>
            <person name="Amadeo P."/>
            <person name="Zhao Q."/>
            <person name="Wortman J."/>
            <person name="Fraser-Liggett C."/>
            <person name="Carlton J."/>
        </authorList>
    </citation>
    <scope>NUCLEOTIDE SEQUENCE</scope>
    <source>
        <strain evidence="3">G3</strain>
    </source>
</reference>
<keyword evidence="4" id="KW-1185">Reference proteome</keyword>
<dbReference type="KEGG" id="tva:5468262"/>
<evidence type="ECO:0000313" key="3">
    <source>
        <dbReference type="EMBL" id="EAY22704.1"/>
    </source>
</evidence>
<feature type="chain" id="PRO_5002643132" description="Glycosyltransferase 61 catalytic domain-containing protein" evidence="1">
    <location>
        <begin position="20"/>
        <end position="395"/>
    </location>
</feature>
<reference evidence="3" key="2">
    <citation type="journal article" date="2007" name="Science">
        <title>Draft genome sequence of the sexually transmitted pathogen Trichomonas vaginalis.</title>
        <authorList>
            <person name="Carlton J.M."/>
            <person name="Hirt R.P."/>
            <person name="Silva J.C."/>
            <person name="Delcher A.L."/>
            <person name="Schatz M."/>
            <person name="Zhao Q."/>
            <person name="Wortman J.R."/>
            <person name="Bidwell S.L."/>
            <person name="Alsmark U.C.M."/>
            <person name="Besteiro S."/>
            <person name="Sicheritz-Ponten T."/>
            <person name="Noel C.J."/>
            <person name="Dacks J.B."/>
            <person name="Foster P.G."/>
            <person name="Simillion C."/>
            <person name="Van de Peer Y."/>
            <person name="Miranda-Saavedra D."/>
            <person name="Barton G.J."/>
            <person name="Westrop G.D."/>
            <person name="Mueller S."/>
            <person name="Dessi D."/>
            <person name="Fiori P.L."/>
            <person name="Ren Q."/>
            <person name="Paulsen I."/>
            <person name="Zhang H."/>
            <person name="Bastida-Corcuera F.D."/>
            <person name="Simoes-Barbosa A."/>
            <person name="Brown M.T."/>
            <person name="Hayes R.D."/>
            <person name="Mukherjee M."/>
            <person name="Okumura C.Y."/>
            <person name="Schneider R."/>
            <person name="Smith A.J."/>
            <person name="Vanacova S."/>
            <person name="Villalvazo M."/>
            <person name="Haas B.J."/>
            <person name="Pertea M."/>
            <person name="Feldblyum T.V."/>
            <person name="Utterback T.R."/>
            <person name="Shu C.L."/>
            <person name="Osoegawa K."/>
            <person name="de Jong P.J."/>
            <person name="Hrdy I."/>
            <person name="Horvathova L."/>
            <person name="Zubacova Z."/>
            <person name="Dolezal P."/>
            <person name="Malik S.B."/>
            <person name="Logsdon J.M. Jr."/>
            <person name="Henze K."/>
            <person name="Gupta A."/>
            <person name="Wang C.C."/>
            <person name="Dunne R.L."/>
            <person name="Upcroft J.A."/>
            <person name="Upcroft P."/>
            <person name="White O."/>
            <person name="Salzberg S.L."/>
            <person name="Tang P."/>
            <person name="Chiu C.-H."/>
            <person name="Lee Y.-S."/>
            <person name="Embley T.M."/>
            <person name="Coombs G.H."/>
            <person name="Mottram J.C."/>
            <person name="Tachezy J."/>
            <person name="Fraser-Liggett C.M."/>
            <person name="Johnson P.J."/>
        </authorList>
    </citation>
    <scope>NUCLEOTIDE SEQUENCE [LARGE SCALE GENOMIC DNA]</scope>
    <source>
        <strain evidence="3">G3</strain>
    </source>
</reference>
<name>A2DA56_TRIV3</name>
<gene>
    <name evidence="3" type="ORF">TVAG_476330</name>
</gene>
<evidence type="ECO:0000259" key="2">
    <source>
        <dbReference type="Pfam" id="PF04577"/>
    </source>
</evidence>
<dbReference type="GO" id="GO:0016757">
    <property type="term" value="F:glycosyltransferase activity"/>
    <property type="evidence" value="ECO:0000318"/>
    <property type="project" value="GO_Central"/>
</dbReference>
<accession>A2DA56</accession>
<protein>
    <recommendedName>
        <fullName evidence="2">Glycosyltransferase 61 catalytic domain-containing protein</fullName>
    </recommendedName>
</protein>
<dbReference type="Pfam" id="PF04577">
    <property type="entry name" value="Glyco_transf_61"/>
    <property type="match status" value="1"/>
</dbReference>
<feature type="signal peptide" evidence="1">
    <location>
        <begin position="1"/>
        <end position="19"/>
    </location>
</feature>
<proteinExistence type="predicted"/>
<dbReference type="EMBL" id="DS113182">
    <property type="protein sequence ID" value="EAY22704.1"/>
    <property type="molecule type" value="Genomic_DNA"/>
</dbReference>
<dbReference type="VEuPathDB" id="TrichDB:TVAGG3_0266340"/>
<dbReference type="InterPro" id="IPR049625">
    <property type="entry name" value="Glyco_transf_61_cat"/>
</dbReference>
<dbReference type="RefSeq" id="XP_001583690.1">
    <property type="nucleotide sequence ID" value="XM_001583640.1"/>
</dbReference>
<dbReference type="Proteomes" id="UP000001542">
    <property type="component" value="Unassembled WGS sequence"/>
</dbReference>
<organism evidence="3 4">
    <name type="scientific">Trichomonas vaginalis (strain ATCC PRA-98 / G3)</name>
    <dbReference type="NCBI Taxonomy" id="412133"/>
    <lineage>
        <taxon>Eukaryota</taxon>
        <taxon>Metamonada</taxon>
        <taxon>Parabasalia</taxon>
        <taxon>Trichomonadida</taxon>
        <taxon>Trichomonadidae</taxon>
        <taxon>Trichomonas</taxon>
    </lineage>
</organism>
<dbReference type="AlphaFoldDB" id="A2DA56"/>
<sequence>MRNLILAGFLIVTIFRCLFIPTIPQGNREFQSLVVPILKRPQFNNNSIATYLNITHDVRNPKIFNMEAPFKFKINRELGDRYLYSTNNYSEAIINQSDSELPARLINQASVVMTFDAYTARMCATYTTYSIQWRPKSCYKDYIHNGSVVGKYDTVISICHHWLYMYGHQYLDFMSVVLLIPEQIRNTAYIVLPAKMEITRQLIELLGIPRERQIEVQNSDFIHANVLYSIVPGFCIDSVGELSLIVRSFLFRHFNLVSIKCNRYVLYNRDKKPRIVQNYPELCELANKTYPNYPWEKNIEQHDLKGSALYYASIKFMWTISGSVLGNIVYFQPFSIICEVTMKESNLVFFAVSSVYKIHHVILHLPNNKHFDRNDIVMNTTLFLKIMDKGVSLLK</sequence>
<evidence type="ECO:0000256" key="1">
    <source>
        <dbReference type="SAM" id="SignalP"/>
    </source>
</evidence>
<keyword evidence="1" id="KW-0732">Signal</keyword>
<dbReference type="InParanoid" id="A2DA56"/>